<dbReference type="Gene3D" id="3.40.50.720">
    <property type="entry name" value="NAD(P)-binding Rossmann-like Domain"/>
    <property type="match status" value="2"/>
</dbReference>
<dbReference type="SUPFAM" id="SSF51735">
    <property type="entry name" value="NAD(P)-binding Rossmann-fold domains"/>
    <property type="match status" value="1"/>
</dbReference>
<keyword evidence="3" id="KW-0520">NAD</keyword>
<dbReference type="HOGENOM" id="CLU_1223023_0_0_9"/>
<evidence type="ECO:0000256" key="3">
    <source>
        <dbReference type="ARBA" id="ARBA00023027"/>
    </source>
</evidence>
<dbReference type="InterPro" id="IPR036291">
    <property type="entry name" value="NAD(P)-bd_dom_sf"/>
</dbReference>
<accession>G5HDN4</accession>
<dbReference type="PANTHER" id="PTHR43761:SF1">
    <property type="entry name" value="D-ISOMER SPECIFIC 2-HYDROXYACID DEHYDROGENASE CATALYTIC DOMAIN-CONTAINING PROTEIN-RELATED"/>
    <property type="match status" value="1"/>
</dbReference>
<dbReference type="RefSeq" id="WP_007859189.1">
    <property type="nucleotide sequence ID" value="NZ_JH376420.1"/>
</dbReference>
<evidence type="ECO:0000313" key="5">
    <source>
        <dbReference type="EMBL" id="EHF00518.1"/>
    </source>
</evidence>
<dbReference type="Proteomes" id="UP000003763">
    <property type="component" value="Unassembled WGS sequence"/>
</dbReference>
<evidence type="ECO:0000256" key="2">
    <source>
        <dbReference type="ARBA" id="ARBA00023002"/>
    </source>
</evidence>
<dbReference type="GO" id="GO:0016616">
    <property type="term" value="F:oxidoreductase activity, acting on the CH-OH group of donors, NAD or NADP as acceptor"/>
    <property type="evidence" value="ECO:0007669"/>
    <property type="project" value="UniProtKB-ARBA"/>
</dbReference>
<evidence type="ECO:0000259" key="4">
    <source>
        <dbReference type="Pfam" id="PF02826"/>
    </source>
</evidence>
<dbReference type="InterPro" id="IPR006140">
    <property type="entry name" value="D-isomer_DH_NAD-bd"/>
</dbReference>
<dbReference type="EMBL" id="ADLJ01000004">
    <property type="protein sequence ID" value="EHF00518.1"/>
    <property type="molecule type" value="Genomic_DNA"/>
</dbReference>
<sequence>MRELGDLTVYGRTALSDWQCNPDWCFWDHPLIELSGKTMGMKVLVYDAYKIDSLVSDTCRYTELDELYALSDVIALHCPLFPDIEGVVNRNSIAKMKDGVIILNDSRGPLIVEEDLREALDRGKVAAAGLDVVSTEPIRGENPLLQAKNCIITPHIAWAPKESRQSLMDIAVSNLRAFVDGECGESIEYAGGMISDLLSEEFRKLGRKGLVADDARLIRNTGEKVI</sequence>
<dbReference type="PANTHER" id="PTHR43761">
    <property type="entry name" value="D-ISOMER SPECIFIC 2-HYDROXYACID DEHYDROGENASE FAMILY PROTEIN (AFU_ORTHOLOGUE AFUA_1G13630)"/>
    <property type="match status" value="1"/>
</dbReference>
<name>G5HDN4_9FIRM</name>
<evidence type="ECO:0000256" key="1">
    <source>
        <dbReference type="ARBA" id="ARBA00005854"/>
    </source>
</evidence>
<protein>
    <recommendedName>
        <fullName evidence="4">D-isomer specific 2-hydroxyacid dehydrogenase NAD-binding domain-containing protein</fullName>
    </recommendedName>
</protein>
<proteinExistence type="inferred from homology"/>
<dbReference type="GO" id="GO:0051287">
    <property type="term" value="F:NAD binding"/>
    <property type="evidence" value="ECO:0007669"/>
    <property type="project" value="InterPro"/>
</dbReference>
<reference evidence="5 6" key="1">
    <citation type="submission" date="2011-08" db="EMBL/GenBank/DDBJ databases">
        <title>The Genome Sequence of Clostridium citroniae WAL-17108.</title>
        <authorList>
            <consortium name="The Broad Institute Genome Sequencing Platform"/>
            <person name="Earl A."/>
            <person name="Ward D."/>
            <person name="Feldgarden M."/>
            <person name="Gevers D."/>
            <person name="Finegold S.M."/>
            <person name="Summanen P.H."/>
            <person name="Molitoris D.R."/>
            <person name="Vaisanen M.L."/>
            <person name="Daigneault M."/>
            <person name="Allen-Vercoe E."/>
            <person name="Young S.K."/>
            <person name="Zeng Q."/>
            <person name="Gargeya S."/>
            <person name="Fitzgerald M."/>
            <person name="Haas B."/>
            <person name="Abouelleil A."/>
            <person name="Alvarado L."/>
            <person name="Arachchi H.M."/>
            <person name="Berlin A."/>
            <person name="Brown A."/>
            <person name="Chapman S.B."/>
            <person name="Chen Z."/>
            <person name="Dunbar C."/>
            <person name="Freedman E."/>
            <person name="Gearin G."/>
            <person name="Gellesch M."/>
            <person name="Goldberg J."/>
            <person name="Griggs A."/>
            <person name="Gujja S."/>
            <person name="Heiman D."/>
            <person name="Howarth C."/>
            <person name="Larson L."/>
            <person name="Lui A."/>
            <person name="MacDonald P.J.P."/>
            <person name="Montmayeur A."/>
            <person name="Murphy C."/>
            <person name="Neiman D."/>
            <person name="Pearson M."/>
            <person name="Priest M."/>
            <person name="Roberts A."/>
            <person name="Saif S."/>
            <person name="Shea T."/>
            <person name="Shenoy N."/>
            <person name="Sisk P."/>
            <person name="Stolte C."/>
            <person name="Sykes S."/>
            <person name="Wortman J."/>
            <person name="Nusbaum C."/>
            <person name="Birren B."/>
        </authorList>
    </citation>
    <scope>NUCLEOTIDE SEQUENCE [LARGE SCALE GENOMIC DNA]</scope>
    <source>
        <strain evidence="5 6">WAL-17108</strain>
    </source>
</reference>
<feature type="domain" description="D-isomer specific 2-hydroxyacid dehydrogenase NAD-binding" evidence="4">
    <location>
        <begin position="37"/>
        <end position="157"/>
    </location>
</feature>
<dbReference type="Pfam" id="PF02826">
    <property type="entry name" value="2-Hacid_dh_C"/>
    <property type="match status" value="1"/>
</dbReference>
<gene>
    <name evidence="5" type="ORF">HMPREF9469_00696</name>
</gene>
<dbReference type="eggNOG" id="COG1052">
    <property type="taxonomic scope" value="Bacteria"/>
</dbReference>
<keyword evidence="2" id="KW-0560">Oxidoreductase</keyword>
<evidence type="ECO:0000313" key="6">
    <source>
        <dbReference type="Proteomes" id="UP000003763"/>
    </source>
</evidence>
<organism evidence="5 6">
    <name type="scientific">[Clostridium] citroniae WAL-17108</name>
    <dbReference type="NCBI Taxonomy" id="742733"/>
    <lineage>
        <taxon>Bacteria</taxon>
        <taxon>Bacillati</taxon>
        <taxon>Bacillota</taxon>
        <taxon>Clostridia</taxon>
        <taxon>Lachnospirales</taxon>
        <taxon>Lachnospiraceae</taxon>
        <taxon>Enterocloster</taxon>
    </lineage>
</organism>
<dbReference type="InterPro" id="IPR029753">
    <property type="entry name" value="D-isomer_DH_CS"/>
</dbReference>
<dbReference type="AlphaFoldDB" id="G5HDN4"/>
<dbReference type="PATRIC" id="fig|742733.3.peg.733"/>
<dbReference type="InterPro" id="IPR050418">
    <property type="entry name" value="D-iso_2-hydroxyacid_DH_PdxB"/>
</dbReference>
<dbReference type="PROSITE" id="PS00671">
    <property type="entry name" value="D_2_HYDROXYACID_DH_3"/>
    <property type="match status" value="1"/>
</dbReference>
<comment type="similarity">
    <text evidence="1">Belongs to the D-isomer specific 2-hydroxyacid dehydrogenase family.</text>
</comment>
<comment type="caution">
    <text evidence="5">The sequence shown here is derived from an EMBL/GenBank/DDBJ whole genome shotgun (WGS) entry which is preliminary data.</text>
</comment>